<keyword evidence="2" id="KW-1185">Reference proteome</keyword>
<sequence>MMFRVLAVVSIVGVLAGCASPKGCSGQACKRPDSTPRSLVIWWPDDMRQGLNEQDRQRDLDYTVTPLEN</sequence>
<evidence type="ECO:0008006" key="3">
    <source>
        <dbReference type="Google" id="ProtNLM"/>
    </source>
</evidence>
<gene>
    <name evidence="1" type="ORF">SAMN05216372_106175</name>
</gene>
<accession>A0A1I1WWR4</accession>
<dbReference type="PROSITE" id="PS51257">
    <property type="entry name" value="PROKAR_LIPOPROTEIN"/>
    <property type="match status" value="1"/>
</dbReference>
<proteinExistence type="predicted"/>
<dbReference type="EMBL" id="FOMO01000006">
    <property type="protein sequence ID" value="SFD97893.1"/>
    <property type="molecule type" value="Genomic_DNA"/>
</dbReference>
<reference evidence="2" key="1">
    <citation type="submission" date="2016-10" db="EMBL/GenBank/DDBJ databases">
        <authorList>
            <person name="Varghese N."/>
            <person name="Submissions S."/>
        </authorList>
    </citation>
    <scope>NUCLEOTIDE SEQUENCE [LARGE SCALE GENOMIC DNA]</scope>
    <source>
        <strain evidence="2">JCM 2783</strain>
    </source>
</reference>
<dbReference type="AlphaFoldDB" id="A0A1I1WWR4"/>
<evidence type="ECO:0000313" key="1">
    <source>
        <dbReference type="EMBL" id="SFD97893.1"/>
    </source>
</evidence>
<evidence type="ECO:0000313" key="2">
    <source>
        <dbReference type="Proteomes" id="UP000243950"/>
    </source>
</evidence>
<dbReference type="NCBIfam" id="NF041532">
    <property type="entry name" value="HprT"/>
    <property type="match status" value="1"/>
</dbReference>
<organism evidence="1 2">
    <name type="scientific">Pseudomonas straminea</name>
    <dbReference type="NCBI Taxonomy" id="47882"/>
    <lineage>
        <taxon>Bacteria</taxon>
        <taxon>Pseudomonadati</taxon>
        <taxon>Pseudomonadota</taxon>
        <taxon>Gammaproteobacteria</taxon>
        <taxon>Pseudomonadales</taxon>
        <taxon>Pseudomonadaceae</taxon>
        <taxon>Phytopseudomonas</taxon>
    </lineage>
</organism>
<protein>
    <recommendedName>
        <fullName evidence="3">Type III secretion protein HrpT</fullName>
    </recommendedName>
</protein>
<name>A0A1I1WWR4_PSEOC</name>
<dbReference type="Proteomes" id="UP000243950">
    <property type="component" value="Unassembled WGS sequence"/>
</dbReference>
<dbReference type="InterPro" id="IPR048207">
    <property type="entry name" value="HprT-like"/>
</dbReference>
<dbReference type="RefSeq" id="WP_075931594.1">
    <property type="nucleotide sequence ID" value="NZ_BSSG01000006.1"/>
</dbReference>